<dbReference type="AlphaFoldDB" id="A0A7I8JG27"/>
<evidence type="ECO:0000313" key="2">
    <source>
        <dbReference type="EMBL" id="CAA2629096.1"/>
    </source>
</evidence>
<dbReference type="PANTHER" id="PTHR33184:SF67">
    <property type="entry name" value="PROTEIN TAPETUM DETERMINANT 1"/>
    <property type="match status" value="1"/>
</dbReference>
<dbReference type="InterPro" id="IPR040361">
    <property type="entry name" value="TPD1"/>
</dbReference>
<accession>A0A7I8JG27</accession>
<organism evidence="2">
    <name type="scientific">Spirodela intermedia</name>
    <name type="common">Intermediate duckweed</name>
    <dbReference type="NCBI Taxonomy" id="51605"/>
    <lineage>
        <taxon>Eukaryota</taxon>
        <taxon>Viridiplantae</taxon>
        <taxon>Streptophyta</taxon>
        <taxon>Embryophyta</taxon>
        <taxon>Tracheophyta</taxon>
        <taxon>Spermatophyta</taxon>
        <taxon>Magnoliopsida</taxon>
        <taxon>Liliopsida</taxon>
        <taxon>Araceae</taxon>
        <taxon>Lemnoideae</taxon>
        <taxon>Spirodela</taxon>
    </lineage>
</organism>
<dbReference type="Pfam" id="PF24068">
    <property type="entry name" value="TPD1_C"/>
    <property type="match status" value="1"/>
</dbReference>
<protein>
    <submittedName>
        <fullName evidence="2">Uncharacterized protein</fullName>
    </submittedName>
</protein>
<keyword evidence="3" id="KW-1185">Reference proteome</keyword>
<dbReference type="PANTHER" id="PTHR33184">
    <property type="entry name" value="PROTEIN TAPETUM DETERMINANT 1-LIKE-RELATED"/>
    <property type="match status" value="1"/>
</dbReference>
<dbReference type="EMBL" id="LR743598">
    <property type="protein sequence ID" value="CAA2629096.1"/>
    <property type="molecule type" value="Genomic_DNA"/>
</dbReference>
<gene>
    <name evidence="2" type="ORF">SI7747_11014736</name>
</gene>
<sequence>MAVDPDRMGDGECSKDYIVVYQAPTAPLVNGIPTYTVQVLNTCLGQGCGGAGGGIAAVHLRCGWFSSARLVNPKVFRRLGFDDCLVNDGRPIPAGGAVSFQYANTYPYRLSVSSVSCTPPKFP</sequence>
<keyword evidence="1" id="KW-0732">Signal</keyword>
<evidence type="ECO:0000313" key="3">
    <source>
        <dbReference type="Proteomes" id="UP001189122"/>
    </source>
</evidence>
<name>A0A7I8JG27_SPIIN</name>
<reference evidence="2 3" key="1">
    <citation type="submission" date="2019-12" db="EMBL/GenBank/DDBJ databases">
        <authorList>
            <person name="Scholz U."/>
            <person name="Mascher M."/>
            <person name="Fiebig A."/>
        </authorList>
    </citation>
    <scope>NUCLEOTIDE SEQUENCE</scope>
</reference>
<dbReference type="GO" id="GO:0001709">
    <property type="term" value="P:cell fate determination"/>
    <property type="evidence" value="ECO:0007669"/>
    <property type="project" value="TreeGrafter"/>
</dbReference>
<proteinExistence type="predicted"/>
<evidence type="ECO:0000256" key="1">
    <source>
        <dbReference type="ARBA" id="ARBA00022729"/>
    </source>
</evidence>
<dbReference type="EMBL" id="CACRZD030000011">
    <property type="protein sequence ID" value="CAA6668342.1"/>
    <property type="molecule type" value="Genomic_DNA"/>
</dbReference>
<dbReference type="Proteomes" id="UP001189122">
    <property type="component" value="Unassembled WGS sequence"/>
</dbReference>